<feature type="transmembrane region" description="Helical" evidence="1">
    <location>
        <begin position="149"/>
        <end position="169"/>
    </location>
</feature>
<feature type="transmembrane region" description="Helical" evidence="1">
    <location>
        <begin position="262"/>
        <end position="281"/>
    </location>
</feature>
<feature type="transmembrane region" description="Helical" evidence="1">
    <location>
        <begin position="302"/>
        <end position="319"/>
    </location>
</feature>
<feature type="transmembrane region" description="Helical" evidence="1">
    <location>
        <begin position="355"/>
        <end position="381"/>
    </location>
</feature>
<proteinExistence type="predicted"/>
<organism evidence="2 3">
    <name type="scientific">Caldanaerobius fijiensis DSM 17918</name>
    <dbReference type="NCBI Taxonomy" id="1121256"/>
    <lineage>
        <taxon>Bacteria</taxon>
        <taxon>Bacillati</taxon>
        <taxon>Bacillota</taxon>
        <taxon>Clostridia</taxon>
        <taxon>Thermoanaerobacterales</taxon>
        <taxon>Thermoanaerobacteraceae</taxon>
        <taxon>Caldanaerobius</taxon>
    </lineage>
</organism>
<dbReference type="EMBL" id="FQVH01000007">
    <property type="protein sequence ID" value="SHE87129.1"/>
    <property type="molecule type" value="Genomic_DNA"/>
</dbReference>
<evidence type="ECO:0000313" key="2">
    <source>
        <dbReference type="EMBL" id="SHE87129.1"/>
    </source>
</evidence>
<name>A0A1M4X0W3_9THEO</name>
<feature type="transmembrane region" description="Helical" evidence="1">
    <location>
        <begin position="28"/>
        <end position="45"/>
    </location>
</feature>
<dbReference type="OrthoDB" id="8641791at2"/>
<keyword evidence="1" id="KW-1133">Transmembrane helix</keyword>
<feature type="transmembrane region" description="Helical" evidence="1">
    <location>
        <begin position="393"/>
        <end position="415"/>
    </location>
</feature>
<gene>
    <name evidence="2" type="ORF">SAMN02746089_00919</name>
</gene>
<keyword evidence="1" id="KW-0472">Membrane</keyword>
<keyword evidence="3" id="KW-1185">Reference proteome</keyword>
<dbReference type="AlphaFoldDB" id="A0A1M4X0W3"/>
<dbReference type="RefSeq" id="WP_073342137.1">
    <property type="nucleotide sequence ID" value="NZ_FQVH01000007.1"/>
</dbReference>
<accession>A0A1M4X0W3</accession>
<feature type="transmembrane region" description="Helical" evidence="1">
    <location>
        <begin position="103"/>
        <end position="120"/>
    </location>
</feature>
<feature type="transmembrane region" description="Helical" evidence="1">
    <location>
        <begin position="189"/>
        <end position="211"/>
    </location>
</feature>
<evidence type="ECO:0000256" key="1">
    <source>
        <dbReference type="SAM" id="Phobius"/>
    </source>
</evidence>
<feature type="transmembrane region" description="Helical" evidence="1">
    <location>
        <begin position="65"/>
        <end position="82"/>
    </location>
</feature>
<dbReference type="Proteomes" id="UP000184088">
    <property type="component" value="Unassembled WGS sequence"/>
</dbReference>
<protein>
    <submittedName>
        <fullName evidence="2">C4-dicarboxylate transporter</fullName>
    </submittedName>
</protein>
<feature type="transmembrane region" description="Helical" evidence="1">
    <location>
        <begin position="237"/>
        <end position="256"/>
    </location>
</feature>
<feature type="transmembrane region" description="Helical" evidence="1">
    <location>
        <begin position="6"/>
        <end position="23"/>
    </location>
</feature>
<evidence type="ECO:0000313" key="3">
    <source>
        <dbReference type="Proteomes" id="UP000184088"/>
    </source>
</evidence>
<dbReference type="STRING" id="1121256.SAMN02746089_00919"/>
<reference evidence="2 3" key="1">
    <citation type="submission" date="2016-11" db="EMBL/GenBank/DDBJ databases">
        <authorList>
            <person name="Jaros S."/>
            <person name="Januszkiewicz K."/>
            <person name="Wedrychowicz H."/>
        </authorList>
    </citation>
    <scope>NUCLEOTIDE SEQUENCE [LARGE SCALE GENOMIC DNA]</scope>
    <source>
        <strain evidence="2 3">DSM 17918</strain>
    </source>
</reference>
<sequence length="454" mass="49335">MIPLTPSHYIFILTIIAILIAMLFRKDILIPCLIGIFLIGLAATGNVVKAVQTIYRSLIISGEQLWSIILIIALVISMAEAIRDIGADYIMIKPILKYFKKPLVSYLLLGLFTMVVSLFLWASPALGLLSAMVVPVALKTGLSRMSTAMAINIFGFGIAMSGDFFIQGAPSITATSAGLPVTTFIKNSFLLWLTMSTVTALSSFVYIWILWKKGKTHEAHDESLDENDARIGKGSRFIAIFTPIAFFIDIALMVLLNLKGQASELLIGGTTVIIMILALIIRYEWQAFSKITDYIKEGFTSSIKIFAPVIVITGFFLLGNQDTSREILGKNAHGFLMDLSKNLSYIIPLNKYTAALIQIIIGAFTGLSGSGFAGLPLVGALARTFHDISHANISILAFIGQLSSIWVGTGTLVPWSVIPVSGLLKVDPFELVKNNLIPVLIGFIATFLVALLLV</sequence>
<feature type="transmembrane region" description="Helical" evidence="1">
    <location>
        <begin position="435"/>
        <end position="453"/>
    </location>
</feature>
<keyword evidence="1" id="KW-0812">Transmembrane</keyword>